<evidence type="ECO:0000259" key="6">
    <source>
        <dbReference type="Pfam" id="PF00892"/>
    </source>
</evidence>
<feature type="transmembrane region" description="Helical" evidence="5">
    <location>
        <begin position="101"/>
        <end position="121"/>
    </location>
</feature>
<name>A0A2A5QUJ9_9EURY</name>
<evidence type="ECO:0000313" key="7">
    <source>
        <dbReference type="EMBL" id="PCR90495.1"/>
    </source>
</evidence>
<dbReference type="Proteomes" id="UP000219689">
    <property type="component" value="Unassembled WGS sequence"/>
</dbReference>
<gene>
    <name evidence="7" type="ORF">CP557_08165</name>
</gene>
<feature type="domain" description="EamA" evidence="6">
    <location>
        <begin position="15"/>
        <end position="144"/>
    </location>
</feature>
<feature type="transmembrane region" description="Helical" evidence="5">
    <location>
        <begin position="73"/>
        <end position="95"/>
    </location>
</feature>
<dbReference type="RefSeq" id="WP_097379444.1">
    <property type="nucleotide sequence ID" value="NZ_NXNI01000001.1"/>
</dbReference>
<dbReference type="Pfam" id="PF00892">
    <property type="entry name" value="EamA"/>
    <property type="match status" value="1"/>
</dbReference>
<dbReference type="InterPro" id="IPR037185">
    <property type="entry name" value="EmrE-like"/>
</dbReference>
<feature type="transmembrane region" description="Helical" evidence="5">
    <location>
        <begin position="285"/>
        <end position="303"/>
    </location>
</feature>
<dbReference type="AlphaFoldDB" id="A0A2A5QUJ9"/>
<keyword evidence="3 5" id="KW-1133">Transmembrane helix</keyword>
<dbReference type="EMBL" id="NXNI01000001">
    <property type="protein sequence ID" value="PCR90495.1"/>
    <property type="molecule type" value="Genomic_DNA"/>
</dbReference>
<keyword evidence="8" id="KW-1185">Reference proteome</keyword>
<feature type="transmembrane region" description="Helical" evidence="5">
    <location>
        <begin position="189"/>
        <end position="207"/>
    </location>
</feature>
<feature type="transmembrane region" description="Helical" evidence="5">
    <location>
        <begin position="133"/>
        <end position="150"/>
    </location>
</feature>
<comment type="subcellular location">
    <subcellularLocation>
        <location evidence="1">Membrane</location>
        <topology evidence="1">Multi-pass membrane protein</topology>
    </subcellularLocation>
</comment>
<keyword evidence="2 5" id="KW-0812">Transmembrane</keyword>
<accession>A0A2A5QUJ9</accession>
<feature type="transmembrane region" description="Helical" evidence="5">
    <location>
        <begin position="156"/>
        <end position="177"/>
    </location>
</feature>
<dbReference type="GO" id="GO:0016020">
    <property type="term" value="C:membrane"/>
    <property type="evidence" value="ECO:0007669"/>
    <property type="project" value="UniProtKB-SubCell"/>
</dbReference>
<evidence type="ECO:0000256" key="1">
    <source>
        <dbReference type="ARBA" id="ARBA00004141"/>
    </source>
</evidence>
<evidence type="ECO:0000256" key="4">
    <source>
        <dbReference type="ARBA" id="ARBA00023136"/>
    </source>
</evidence>
<keyword evidence="4 5" id="KW-0472">Membrane</keyword>
<feature type="transmembrane region" description="Helical" evidence="5">
    <location>
        <begin position="227"/>
        <end position="250"/>
    </location>
</feature>
<dbReference type="PANTHER" id="PTHR32322">
    <property type="entry name" value="INNER MEMBRANE TRANSPORTER"/>
    <property type="match status" value="1"/>
</dbReference>
<protein>
    <recommendedName>
        <fullName evidence="6">EamA domain-containing protein</fullName>
    </recommendedName>
</protein>
<comment type="caution">
    <text evidence="7">The sequence shown here is derived from an EMBL/GenBank/DDBJ whole genome shotgun (WGS) entry which is preliminary data.</text>
</comment>
<reference evidence="7 8" key="1">
    <citation type="submission" date="2017-09" db="EMBL/GenBank/DDBJ databases">
        <title>Genome sequences of Natrinema ejinorence JCM 13890T.</title>
        <authorList>
            <person name="Roh S.W."/>
            <person name="Kim Y.B."/>
            <person name="Kim J.Y."/>
        </authorList>
    </citation>
    <scope>NUCLEOTIDE SEQUENCE [LARGE SCALE GENOMIC DNA]</scope>
    <source>
        <strain evidence="7 8">JCM 13890</strain>
    </source>
</reference>
<dbReference type="InterPro" id="IPR000620">
    <property type="entry name" value="EamA_dom"/>
</dbReference>
<evidence type="ECO:0000256" key="5">
    <source>
        <dbReference type="SAM" id="Phobius"/>
    </source>
</evidence>
<feature type="transmembrane region" description="Helical" evidence="5">
    <location>
        <begin position="41"/>
        <end position="61"/>
    </location>
</feature>
<organism evidence="7 8">
    <name type="scientific">Natrinema ejinorense</name>
    <dbReference type="NCBI Taxonomy" id="373386"/>
    <lineage>
        <taxon>Archaea</taxon>
        <taxon>Methanobacteriati</taxon>
        <taxon>Methanobacteriota</taxon>
        <taxon>Stenosarchaea group</taxon>
        <taxon>Halobacteria</taxon>
        <taxon>Halobacteriales</taxon>
        <taxon>Natrialbaceae</taxon>
        <taxon>Natrinema</taxon>
    </lineage>
</organism>
<feature type="transmembrane region" description="Helical" evidence="5">
    <location>
        <begin position="9"/>
        <end position="29"/>
    </location>
</feature>
<evidence type="ECO:0000256" key="2">
    <source>
        <dbReference type="ARBA" id="ARBA00022692"/>
    </source>
</evidence>
<evidence type="ECO:0000256" key="3">
    <source>
        <dbReference type="ARBA" id="ARBA00022989"/>
    </source>
</evidence>
<dbReference type="InterPro" id="IPR050638">
    <property type="entry name" value="AA-Vitamin_Transporters"/>
</dbReference>
<proteinExistence type="predicted"/>
<feature type="transmembrane region" description="Helical" evidence="5">
    <location>
        <begin position="257"/>
        <end position="279"/>
    </location>
</feature>
<dbReference type="OrthoDB" id="350971at2157"/>
<sequence length="308" mass="31434">MTTPTESNWTIPLASLLGTGVFLGISTNLAKLAAGAGLNPLAFLAWSLVGSTAVLAGVGAARHRLPPLTARTTEYFVVSGLVSVAAPNLLLFAAVPRVGAGFVALAIAFPPLFTYLGALLLGMEEFQTRRAAGVAFSLGGAALLAALKLSEPDVDGFWVVATLSAPLILAVGNIYRTIRWPEGATPDELAPGMLAASGLMLLAVGALTGTLLRDVARFSLVVPTDNAAPVLLILAQMAAFSFQYLLFFVLQKHGGPVYLSLLGSVGAVVGVPIAVLLLGEAPPQGLAIGGILIALGVGLLTFGDPQAM</sequence>
<dbReference type="SUPFAM" id="SSF103481">
    <property type="entry name" value="Multidrug resistance efflux transporter EmrE"/>
    <property type="match status" value="2"/>
</dbReference>
<evidence type="ECO:0000313" key="8">
    <source>
        <dbReference type="Proteomes" id="UP000219689"/>
    </source>
</evidence>
<dbReference type="PANTHER" id="PTHR32322:SF2">
    <property type="entry name" value="EAMA DOMAIN-CONTAINING PROTEIN"/>
    <property type="match status" value="1"/>
</dbReference>